<reference evidence="2" key="1">
    <citation type="submission" date="2014-09" db="EMBL/GenBank/DDBJ databases">
        <authorList>
            <person name="Magalhaes I.L.F."/>
            <person name="Oliveira U."/>
            <person name="Santos F.R."/>
            <person name="Vidigal T.H.D.A."/>
            <person name="Brescovit A.D."/>
            <person name="Santos A.J."/>
        </authorList>
    </citation>
    <scope>NUCLEOTIDE SEQUENCE</scope>
    <source>
        <tissue evidence="2">Shoot tissue taken approximately 20 cm above the soil surface</tissue>
    </source>
</reference>
<evidence type="ECO:0000313" key="2">
    <source>
        <dbReference type="EMBL" id="JAE28452.1"/>
    </source>
</evidence>
<sequence length="35" mass="4230">MFVSHFLSMIINREHSKYTNKRSDRENTNTENEEA</sequence>
<name>A0A0A9GV82_ARUDO</name>
<evidence type="ECO:0000256" key="1">
    <source>
        <dbReference type="SAM" id="MobiDB-lite"/>
    </source>
</evidence>
<proteinExistence type="predicted"/>
<dbReference type="AlphaFoldDB" id="A0A0A9GV82"/>
<reference evidence="2" key="2">
    <citation type="journal article" date="2015" name="Data Brief">
        <title>Shoot transcriptome of the giant reed, Arundo donax.</title>
        <authorList>
            <person name="Barrero R.A."/>
            <person name="Guerrero F.D."/>
            <person name="Moolhuijzen P."/>
            <person name="Goolsby J.A."/>
            <person name="Tidwell J."/>
            <person name="Bellgard S.E."/>
            <person name="Bellgard M.I."/>
        </authorList>
    </citation>
    <scope>NUCLEOTIDE SEQUENCE</scope>
    <source>
        <tissue evidence="2">Shoot tissue taken approximately 20 cm above the soil surface</tissue>
    </source>
</reference>
<feature type="region of interest" description="Disordered" evidence="1">
    <location>
        <begin position="13"/>
        <end position="35"/>
    </location>
</feature>
<organism evidence="2">
    <name type="scientific">Arundo donax</name>
    <name type="common">Giant reed</name>
    <name type="synonym">Donax arundinaceus</name>
    <dbReference type="NCBI Taxonomy" id="35708"/>
    <lineage>
        <taxon>Eukaryota</taxon>
        <taxon>Viridiplantae</taxon>
        <taxon>Streptophyta</taxon>
        <taxon>Embryophyta</taxon>
        <taxon>Tracheophyta</taxon>
        <taxon>Spermatophyta</taxon>
        <taxon>Magnoliopsida</taxon>
        <taxon>Liliopsida</taxon>
        <taxon>Poales</taxon>
        <taxon>Poaceae</taxon>
        <taxon>PACMAD clade</taxon>
        <taxon>Arundinoideae</taxon>
        <taxon>Arundineae</taxon>
        <taxon>Arundo</taxon>
    </lineage>
</organism>
<feature type="compositionally biased region" description="Basic and acidic residues" evidence="1">
    <location>
        <begin position="13"/>
        <end position="28"/>
    </location>
</feature>
<accession>A0A0A9GV82</accession>
<dbReference type="EMBL" id="GBRH01169444">
    <property type="protein sequence ID" value="JAE28452.1"/>
    <property type="molecule type" value="Transcribed_RNA"/>
</dbReference>
<protein>
    <submittedName>
        <fullName evidence="2">Uncharacterized protein</fullName>
    </submittedName>
</protein>